<reference evidence="2 3" key="1">
    <citation type="submission" date="2012-05" db="EMBL/GenBank/DDBJ databases">
        <title>The Genome Sequence of Sutterella wadsworthensis 2_1_59BFAA.</title>
        <authorList>
            <consortium name="The Broad Institute Genome Sequencing Platform"/>
            <person name="Earl A."/>
            <person name="Ward D."/>
            <person name="Feldgarden M."/>
            <person name="Gevers D."/>
            <person name="Daigneault M."/>
            <person name="Strauss J."/>
            <person name="Allen-Vercoe E."/>
            <person name="Walker B."/>
            <person name="Young S.K."/>
            <person name="Zeng Q."/>
            <person name="Gargeya S."/>
            <person name="Fitzgerald M."/>
            <person name="Haas B."/>
            <person name="Abouelleil A."/>
            <person name="Alvarado L."/>
            <person name="Arachchi H.M."/>
            <person name="Berlin A.M."/>
            <person name="Chapman S.B."/>
            <person name="Goldberg J."/>
            <person name="Griggs A."/>
            <person name="Gujja S."/>
            <person name="Hansen M."/>
            <person name="Howarth C."/>
            <person name="Imamovic A."/>
            <person name="Larimer J."/>
            <person name="McCowen C."/>
            <person name="Montmayeur A."/>
            <person name="Murphy C."/>
            <person name="Neiman D."/>
            <person name="Pearson M."/>
            <person name="Priest M."/>
            <person name="Roberts A."/>
            <person name="Saif S."/>
            <person name="Shea T."/>
            <person name="Sisk P."/>
            <person name="Sykes S."/>
            <person name="Wortman J."/>
            <person name="Nusbaum C."/>
            <person name="Birren B."/>
        </authorList>
    </citation>
    <scope>NUCLEOTIDE SEQUENCE [LARGE SCALE GENOMIC DNA]</scope>
    <source>
        <strain evidence="2 3">2_1_59BFAA</strain>
    </source>
</reference>
<dbReference type="PROSITE" id="PS01129">
    <property type="entry name" value="PSI_RLU"/>
    <property type="match status" value="1"/>
</dbReference>
<dbReference type="RefSeq" id="WP_005435455.1">
    <property type="nucleotide sequence ID" value="NZ_JH815516.1"/>
</dbReference>
<protein>
    <submittedName>
        <fullName evidence="2">RluA family pseudouridine synthase</fullName>
    </submittedName>
</protein>
<dbReference type="eggNOG" id="COG0564">
    <property type="taxonomic scope" value="Bacteria"/>
</dbReference>
<dbReference type="Pfam" id="PF00849">
    <property type="entry name" value="PseudoU_synth_2"/>
    <property type="match status" value="1"/>
</dbReference>
<accession>K1JWJ6</accession>
<dbReference type="PATRIC" id="fig|742823.3.peg.1384"/>
<dbReference type="HOGENOM" id="CLU_598417_0_0_4"/>
<dbReference type="InterPro" id="IPR006145">
    <property type="entry name" value="PsdUridine_synth_RsuA/RluA"/>
</dbReference>
<dbReference type="PANTHER" id="PTHR21600">
    <property type="entry name" value="MITOCHONDRIAL RNA PSEUDOURIDINE SYNTHASE"/>
    <property type="match status" value="1"/>
</dbReference>
<dbReference type="GO" id="GO:0000455">
    <property type="term" value="P:enzyme-directed rRNA pseudouridine synthesis"/>
    <property type="evidence" value="ECO:0007669"/>
    <property type="project" value="TreeGrafter"/>
</dbReference>
<feature type="domain" description="Pseudouridine synthase RsuA/RluA-like" evidence="1">
    <location>
        <begin position="230"/>
        <end position="382"/>
    </location>
</feature>
<dbReference type="CDD" id="cd02869">
    <property type="entry name" value="PseudoU_synth_RluA_like"/>
    <property type="match status" value="1"/>
</dbReference>
<dbReference type="Proteomes" id="UP000005835">
    <property type="component" value="Unassembled WGS sequence"/>
</dbReference>
<dbReference type="InterPro" id="IPR006224">
    <property type="entry name" value="PsdUridine_synth_RluA-like_CS"/>
</dbReference>
<dbReference type="OrthoDB" id="9785808at2"/>
<dbReference type="PANTHER" id="PTHR21600:SF89">
    <property type="entry name" value="RIBOSOMAL LARGE SUBUNIT PSEUDOURIDINE SYNTHASE A"/>
    <property type="match status" value="1"/>
</dbReference>
<name>K1JWJ6_9BURK</name>
<evidence type="ECO:0000313" key="2">
    <source>
        <dbReference type="EMBL" id="EKB31013.1"/>
    </source>
</evidence>
<comment type="caution">
    <text evidence="2">The sequence shown here is derived from an EMBL/GenBank/DDBJ whole genome shotgun (WGS) entry which is preliminary data.</text>
</comment>
<organism evidence="2 3">
    <name type="scientific">Sutterella wadsworthensis 2_1_59BFAA</name>
    <dbReference type="NCBI Taxonomy" id="742823"/>
    <lineage>
        <taxon>Bacteria</taxon>
        <taxon>Pseudomonadati</taxon>
        <taxon>Pseudomonadota</taxon>
        <taxon>Betaproteobacteria</taxon>
        <taxon>Burkholderiales</taxon>
        <taxon>Sutterellaceae</taxon>
        <taxon>Sutterella</taxon>
    </lineage>
</organism>
<dbReference type="GO" id="GO:0003723">
    <property type="term" value="F:RNA binding"/>
    <property type="evidence" value="ECO:0007669"/>
    <property type="project" value="InterPro"/>
</dbReference>
<gene>
    <name evidence="2" type="ORF">HMPREF9465_01396</name>
</gene>
<keyword evidence="3" id="KW-1185">Reference proteome</keyword>
<evidence type="ECO:0000313" key="3">
    <source>
        <dbReference type="Proteomes" id="UP000005835"/>
    </source>
</evidence>
<dbReference type="GO" id="GO:0009982">
    <property type="term" value="F:pseudouridine synthase activity"/>
    <property type="evidence" value="ECO:0007669"/>
    <property type="project" value="InterPro"/>
</dbReference>
<dbReference type="InterPro" id="IPR020103">
    <property type="entry name" value="PsdUridine_synth_cat_dom_sf"/>
</dbReference>
<dbReference type="InterPro" id="IPR050188">
    <property type="entry name" value="RluA_PseudoU_synthase"/>
</dbReference>
<dbReference type="Gene3D" id="3.30.2350.10">
    <property type="entry name" value="Pseudouridine synthase"/>
    <property type="match status" value="1"/>
</dbReference>
<proteinExistence type="predicted"/>
<sequence>MHEILFPSPFGTPPSPELVARARLVPVPEGFTGRAGVLVFEDEAGMHAEHAFEPVSRALCGAGGEGRDWSTLRAAALWPGMSRDEVPERTLVDGRGVRFTVRDFLKAMFEPYPDLPEMQGGRELEARKAGWRMAVTDALTSPIVALVAARNEAAVRGRISGNARIIGLAEWWCGPTPAHEIRFDGTFYPPRAAAKWLYERLVEGLPAAPVSAIASEEDFETLPVLYIDDDIVVIDKPTRLASVPGVRETTSAKEILEKQFGPLRIVHRLDMDTSGVLLFARSLRAEKALQESFREGLAMKRYVARLEGVPEQMSGRIELPLALNRLDRPRQCVLSEAEGGKPAATDWELLRVETMPDGRRKALVSLWPETGRTHQLRVHCAHAAGIGLPIDGDSFYGSRGILAEEKTSRLCLHAAELTIPHPTTGIPVHFEAAEAFPKF</sequence>
<dbReference type="GO" id="GO:0140098">
    <property type="term" value="F:catalytic activity, acting on RNA"/>
    <property type="evidence" value="ECO:0007669"/>
    <property type="project" value="UniProtKB-ARBA"/>
</dbReference>
<dbReference type="AlphaFoldDB" id="K1JWJ6"/>
<dbReference type="SUPFAM" id="SSF55120">
    <property type="entry name" value="Pseudouridine synthase"/>
    <property type="match status" value="1"/>
</dbReference>
<dbReference type="STRING" id="742823.HMPREF9465_01396"/>
<evidence type="ECO:0000259" key="1">
    <source>
        <dbReference type="Pfam" id="PF00849"/>
    </source>
</evidence>
<dbReference type="EMBL" id="ADMG01000032">
    <property type="protein sequence ID" value="EKB31013.1"/>
    <property type="molecule type" value="Genomic_DNA"/>
</dbReference>